<evidence type="ECO:0000313" key="1">
    <source>
        <dbReference type="EMBL" id="MBO8442333.1"/>
    </source>
</evidence>
<organism evidence="1 2">
    <name type="scientific">Candidatus Aphodenecus pullistercoris</name>
    <dbReference type="NCBI Taxonomy" id="2840669"/>
    <lineage>
        <taxon>Bacteria</taxon>
        <taxon>Pseudomonadati</taxon>
        <taxon>Spirochaetota</taxon>
        <taxon>Spirochaetia</taxon>
        <taxon>Spirochaetales</taxon>
        <taxon>Candidatus Aphodenecus</taxon>
    </lineage>
</organism>
<dbReference type="Gene3D" id="3.40.30.10">
    <property type="entry name" value="Glutaredoxin"/>
    <property type="match status" value="1"/>
</dbReference>
<dbReference type="SUPFAM" id="SSF52833">
    <property type="entry name" value="Thioredoxin-like"/>
    <property type="match status" value="1"/>
</dbReference>
<dbReference type="Pfam" id="PF01257">
    <property type="entry name" value="2Fe-2S_thioredx"/>
    <property type="match status" value="1"/>
</dbReference>
<comment type="caution">
    <text evidence="1">The sequence shown here is derived from an EMBL/GenBank/DDBJ whole genome shotgun (WGS) entry which is preliminary data.</text>
</comment>
<accession>A0A9D9E7I4</accession>
<dbReference type="Proteomes" id="UP000823633">
    <property type="component" value="Unassembled WGS sequence"/>
</dbReference>
<sequence>MKKEKVQVKICVGTACFVQGGSDLLLYNDFVDPAVISQCEIEGCSCLEACKVNGEGAPYVTINGTVHSKVTQEEFARLLSEAVKNA</sequence>
<proteinExistence type="predicted"/>
<dbReference type="InterPro" id="IPR036249">
    <property type="entry name" value="Thioredoxin-like_sf"/>
</dbReference>
<protein>
    <submittedName>
        <fullName evidence="1">NAD(P)H-dependent oxidoreductase subunit E</fullName>
    </submittedName>
</protein>
<reference evidence="1" key="1">
    <citation type="submission" date="2020-10" db="EMBL/GenBank/DDBJ databases">
        <authorList>
            <person name="Gilroy R."/>
        </authorList>
    </citation>
    <scope>NUCLEOTIDE SEQUENCE</scope>
    <source>
        <strain evidence="1">11167</strain>
    </source>
</reference>
<reference evidence="1" key="2">
    <citation type="journal article" date="2021" name="PeerJ">
        <title>Extensive microbial diversity within the chicken gut microbiome revealed by metagenomics and culture.</title>
        <authorList>
            <person name="Gilroy R."/>
            <person name="Ravi A."/>
            <person name="Getino M."/>
            <person name="Pursley I."/>
            <person name="Horton D.L."/>
            <person name="Alikhan N.F."/>
            <person name="Baker D."/>
            <person name="Gharbi K."/>
            <person name="Hall N."/>
            <person name="Watson M."/>
            <person name="Adriaenssens E.M."/>
            <person name="Foster-Nyarko E."/>
            <person name="Jarju S."/>
            <person name="Secka A."/>
            <person name="Antonio M."/>
            <person name="Oren A."/>
            <person name="Chaudhuri R.R."/>
            <person name="La Ragione R."/>
            <person name="Hildebrand F."/>
            <person name="Pallen M.J."/>
        </authorList>
    </citation>
    <scope>NUCLEOTIDE SEQUENCE</scope>
    <source>
        <strain evidence="1">11167</strain>
    </source>
</reference>
<name>A0A9D9E7I4_9SPIR</name>
<evidence type="ECO:0000313" key="2">
    <source>
        <dbReference type="Proteomes" id="UP000823633"/>
    </source>
</evidence>
<dbReference type="EMBL" id="JADIMU010000009">
    <property type="protein sequence ID" value="MBO8442333.1"/>
    <property type="molecule type" value="Genomic_DNA"/>
</dbReference>
<gene>
    <name evidence="1" type="ORF">IAC42_01030</name>
</gene>
<dbReference type="AlphaFoldDB" id="A0A9D9E7I4"/>